<name>A0A3G5A3V6_9VIRU</name>
<accession>A0A3G5A3V6</accession>
<dbReference type="EMBL" id="MK072244">
    <property type="protein sequence ID" value="AYV80513.1"/>
    <property type="molecule type" value="Genomic_DNA"/>
</dbReference>
<evidence type="ECO:0000313" key="1">
    <source>
        <dbReference type="EMBL" id="AYV80513.1"/>
    </source>
</evidence>
<sequence length="83" mass="9946">MTNPCNCAKFKNTYQFNYVPYAQQLNRNYNSDPIGDLRTFEECDALREGPCFRCCDEIFEFKTPKRDFVGEYIECYNRCIRLD</sequence>
<proteinExistence type="predicted"/>
<protein>
    <submittedName>
        <fullName evidence="1">Uncharacterized protein</fullName>
    </submittedName>
</protein>
<gene>
    <name evidence="1" type="ORF">Harvfovirus2_43</name>
</gene>
<reference evidence="1" key="1">
    <citation type="submission" date="2018-10" db="EMBL/GenBank/DDBJ databases">
        <title>Hidden diversity of soil giant viruses.</title>
        <authorList>
            <person name="Schulz F."/>
            <person name="Alteio L."/>
            <person name="Goudeau D."/>
            <person name="Ryan E.M."/>
            <person name="Malmstrom R.R."/>
            <person name="Blanchard J."/>
            <person name="Woyke T."/>
        </authorList>
    </citation>
    <scope>NUCLEOTIDE SEQUENCE</scope>
    <source>
        <strain evidence="1">HAV1</strain>
    </source>
</reference>
<organism evidence="1">
    <name type="scientific">Harvfovirus sp</name>
    <dbReference type="NCBI Taxonomy" id="2487768"/>
    <lineage>
        <taxon>Viruses</taxon>
        <taxon>Varidnaviria</taxon>
        <taxon>Bamfordvirae</taxon>
        <taxon>Nucleocytoviricota</taxon>
        <taxon>Megaviricetes</taxon>
        <taxon>Imitervirales</taxon>
        <taxon>Mimiviridae</taxon>
        <taxon>Klosneuvirinae</taxon>
    </lineage>
</organism>